<evidence type="ECO:0000256" key="5">
    <source>
        <dbReference type="ARBA" id="ARBA00022777"/>
    </source>
</evidence>
<dbReference type="RefSeq" id="WP_394846775.1">
    <property type="nucleotide sequence ID" value="NZ_CP089982.1"/>
</dbReference>
<evidence type="ECO:0000313" key="9">
    <source>
        <dbReference type="Proteomes" id="UP001379533"/>
    </source>
</evidence>
<dbReference type="InterPro" id="IPR036890">
    <property type="entry name" value="HATPase_C_sf"/>
</dbReference>
<organism evidence="8 9">
    <name type="scientific">Pendulispora brunnea</name>
    <dbReference type="NCBI Taxonomy" id="2905690"/>
    <lineage>
        <taxon>Bacteria</taxon>
        <taxon>Pseudomonadati</taxon>
        <taxon>Myxococcota</taxon>
        <taxon>Myxococcia</taxon>
        <taxon>Myxococcales</taxon>
        <taxon>Sorangiineae</taxon>
        <taxon>Pendulisporaceae</taxon>
        <taxon>Pendulispora</taxon>
    </lineage>
</organism>
<name>A0ABZ2KBW8_9BACT</name>
<protein>
    <recommendedName>
        <fullName evidence="2">histidine kinase</fullName>
        <ecNumber evidence="2">2.7.13.3</ecNumber>
    </recommendedName>
</protein>
<dbReference type="PRINTS" id="PR00344">
    <property type="entry name" value="BCTRLSENSOR"/>
</dbReference>
<gene>
    <name evidence="8" type="ORF">LZC95_04835</name>
</gene>
<dbReference type="SUPFAM" id="SSF47384">
    <property type="entry name" value="Homodimeric domain of signal transducing histidine kinase"/>
    <property type="match status" value="1"/>
</dbReference>
<evidence type="ECO:0000256" key="6">
    <source>
        <dbReference type="ARBA" id="ARBA00023012"/>
    </source>
</evidence>
<sequence length="391" mass="43212">MSKHERISAERSARGHFAGFLHKNRNLLIERWVQRVVNDPEIPAANKLSRPALEDDVPILVDLLIAKFARNPSQEVEHASEGDRASDVARSHTRHRLNAQYTVTEALRELSHLRRAVHALCDENFIVLGLDGVELLHATIDEWMAVTASELERAIVRSSEEIMAIVAHDLRNPLHVIAGYALLLQEGSPIDGLGVGVALERSVQQMQRLIEDLLAMSKLERGHLSIQRDRVDARALVKGVLEQLRRLADRKRITMSCAVPSQDVSIECDADRIEQALGNLISNAIKFTPEGGRVDVELELSTTHAIFCVRDTGPGISAEFRDRIFRPFWQGSNDARQGVGLGLAIARGIVEAHGGAIDVGSAPGGGTVFKFVIPLVEMARPSRSFFIERSK</sequence>
<dbReference type="Proteomes" id="UP001379533">
    <property type="component" value="Chromosome"/>
</dbReference>
<accession>A0ABZ2KBW8</accession>
<dbReference type="Pfam" id="PF02518">
    <property type="entry name" value="HATPase_c"/>
    <property type="match status" value="1"/>
</dbReference>
<dbReference type="CDD" id="cd00082">
    <property type="entry name" value="HisKA"/>
    <property type="match status" value="1"/>
</dbReference>
<evidence type="ECO:0000256" key="4">
    <source>
        <dbReference type="ARBA" id="ARBA00022679"/>
    </source>
</evidence>
<dbReference type="EMBL" id="CP089982">
    <property type="protein sequence ID" value="WXA96162.1"/>
    <property type="molecule type" value="Genomic_DNA"/>
</dbReference>
<dbReference type="PANTHER" id="PTHR43711">
    <property type="entry name" value="TWO-COMPONENT HISTIDINE KINASE"/>
    <property type="match status" value="1"/>
</dbReference>
<dbReference type="PANTHER" id="PTHR43711:SF1">
    <property type="entry name" value="HISTIDINE KINASE 1"/>
    <property type="match status" value="1"/>
</dbReference>
<dbReference type="PROSITE" id="PS50109">
    <property type="entry name" value="HIS_KIN"/>
    <property type="match status" value="1"/>
</dbReference>
<reference evidence="8 9" key="1">
    <citation type="submission" date="2021-12" db="EMBL/GenBank/DDBJ databases">
        <title>Discovery of the Pendulisporaceae a myxobacterial family with distinct sporulation behavior and unique specialized metabolism.</title>
        <authorList>
            <person name="Garcia R."/>
            <person name="Popoff A."/>
            <person name="Bader C.D."/>
            <person name="Loehr J."/>
            <person name="Walesch S."/>
            <person name="Walt C."/>
            <person name="Boldt J."/>
            <person name="Bunk B."/>
            <person name="Haeckl F.J.F.P.J."/>
            <person name="Gunesch A.P."/>
            <person name="Birkelbach J."/>
            <person name="Nuebel U."/>
            <person name="Pietschmann T."/>
            <person name="Bach T."/>
            <person name="Mueller R."/>
        </authorList>
    </citation>
    <scope>NUCLEOTIDE SEQUENCE [LARGE SCALE GENOMIC DNA]</scope>
    <source>
        <strain evidence="8 9">MSr12523</strain>
    </source>
</reference>
<keyword evidence="4" id="KW-0808">Transferase</keyword>
<evidence type="ECO:0000256" key="1">
    <source>
        <dbReference type="ARBA" id="ARBA00000085"/>
    </source>
</evidence>
<keyword evidence="9" id="KW-1185">Reference proteome</keyword>
<dbReference type="InterPro" id="IPR005467">
    <property type="entry name" value="His_kinase_dom"/>
</dbReference>
<keyword evidence="3" id="KW-0597">Phosphoprotein</keyword>
<evidence type="ECO:0000256" key="2">
    <source>
        <dbReference type="ARBA" id="ARBA00012438"/>
    </source>
</evidence>
<dbReference type="InterPro" id="IPR003594">
    <property type="entry name" value="HATPase_dom"/>
</dbReference>
<dbReference type="InterPro" id="IPR050736">
    <property type="entry name" value="Sensor_HK_Regulatory"/>
</dbReference>
<dbReference type="EC" id="2.7.13.3" evidence="2"/>
<dbReference type="SUPFAM" id="SSF55874">
    <property type="entry name" value="ATPase domain of HSP90 chaperone/DNA topoisomerase II/histidine kinase"/>
    <property type="match status" value="1"/>
</dbReference>
<evidence type="ECO:0000256" key="3">
    <source>
        <dbReference type="ARBA" id="ARBA00022553"/>
    </source>
</evidence>
<comment type="catalytic activity">
    <reaction evidence="1">
        <text>ATP + protein L-histidine = ADP + protein N-phospho-L-histidine.</text>
        <dbReference type="EC" id="2.7.13.3"/>
    </reaction>
</comment>
<dbReference type="Gene3D" id="3.30.565.10">
    <property type="entry name" value="Histidine kinase-like ATPase, C-terminal domain"/>
    <property type="match status" value="1"/>
</dbReference>
<dbReference type="SMART" id="SM00388">
    <property type="entry name" value="HisKA"/>
    <property type="match status" value="1"/>
</dbReference>
<dbReference type="CDD" id="cd00075">
    <property type="entry name" value="HATPase"/>
    <property type="match status" value="1"/>
</dbReference>
<dbReference type="InterPro" id="IPR003661">
    <property type="entry name" value="HisK_dim/P_dom"/>
</dbReference>
<dbReference type="SMART" id="SM00387">
    <property type="entry name" value="HATPase_c"/>
    <property type="match status" value="1"/>
</dbReference>
<dbReference type="GO" id="GO:0016301">
    <property type="term" value="F:kinase activity"/>
    <property type="evidence" value="ECO:0007669"/>
    <property type="project" value="UniProtKB-KW"/>
</dbReference>
<dbReference type="Gene3D" id="1.10.287.130">
    <property type="match status" value="1"/>
</dbReference>
<evidence type="ECO:0000313" key="8">
    <source>
        <dbReference type="EMBL" id="WXA96162.1"/>
    </source>
</evidence>
<feature type="domain" description="Histidine kinase" evidence="7">
    <location>
        <begin position="165"/>
        <end position="377"/>
    </location>
</feature>
<keyword evidence="6" id="KW-0902">Two-component regulatory system</keyword>
<keyword evidence="5 8" id="KW-0418">Kinase</keyword>
<proteinExistence type="predicted"/>
<dbReference type="InterPro" id="IPR004358">
    <property type="entry name" value="Sig_transdc_His_kin-like_C"/>
</dbReference>
<evidence type="ECO:0000259" key="7">
    <source>
        <dbReference type="PROSITE" id="PS50109"/>
    </source>
</evidence>
<dbReference type="InterPro" id="IPR036097">
    <property type="entry name" value="HisK_dim/P_sf"/>
</dbReference>
<dbReference type="Pfam" id="PF00512">
    <property type="entry name" value="HisKA"/>
    <property type="match status" value="1"/>
</dbReference>